<evidence type="ECO:0000313" key="1">
    <source>
        <dbReference type="EMBL" id="MDV6313507.1"/>
    </source>
</evidence>
<name>A0AAE4R7G5_9ACTN</name>
<dbReference type="Proteomes" id="UP001185922">
    <property type="component" value="Unassembled WGS sequence"/>
</dbReference>
<evidence type="ECO:0000313" key="2">
    <source>
        <dbReference type="Proteomes" id="UP001185922"/>
    </source>
</evidence>
<dbReference type="AlphaFoldDB" id="A0AAE4R7G5"/>
<dbReference type="GeneID" id="77173946"/>
<dbReference type="RefSeq" id="WP_238063886.1">
    <property type="nucleotide sequence ID" value="NZ_CP091855.1"/>
</dbReference>
<comment type="caution">
    <text evidence="1">The sequence shown here is derived from an EMBL/GenBank/DDBJ whole genome shotgun (WGS) entry which is preliminary data.</text>
</comment>
<accession>A0AAE4R7G5</accession>
<sequence length="107" mass="12218">MIPEVHARPIGIKQMITWRGTRQPAELSDDMPVKWDRLITEMETFTMVTRWGLANTWGYVYAENYAEAVASFETTKRAYAESRASRPLPNHAPTEIPEPIVLAALTR</sequence>
<dbReference type="EMBL" id="JAWLKH010000019">
    <property type="protein sequence ID" value="MDV6313507.1"/>
    <property type="molecule type" value="Genomic_DNA"/>
</dbReference>
<proteinExistence type="predicted"/>
<gene>
    <name evidence="1" type="ORF">R3Q15_16680</name>
</gene>
<protein>
    <submittedName>
        <fullName evidence="1">Uncharacterized protein</fullName>
    </submittedName>
</protein>
<reference evidence="1" key="1">
    <citation type="submission" date="2023-10" db="EMBL/GenBank/DDBJ databases">
        <title>Development of a sustainable strategy for remediation of hydrocarbon-contaminated territories based on the waste exchange concept.</title>
        <authorList>
            <person name="Krivoruchko A."/>
        </authorList>
    </citation>
    <scope>NUCLEOTIDE SEQUENCE</scope>
    <source>
        <strain evidence="1">IEGM 1279</strain>
    </source>
</reference>
<organism evidence="1 2">
    <name type="scientific">Gordonia amicalis</name>
    <dbReference type="NCBI Taxonomy" id="89053"/>
    <lineage>
        <taxon>Bacteria</taxon>
        <taxon>Bacillati</taxon>
        <taxon>Actinomycetota</taxon>
        <taxon>Actinomycetes</taxon>
        <taxon>Mycobacteriales</taxon>
        <taxon>Gordoniaceae</taxon>
        <taxon>Gordonia</taxon>
    </lineage>
</organism>